<dbReference type="EMBL" id="CM037616">
    <property type="protein sequence ID" value="KAH7991200.1"/>
    <property type="molecule type" value="Genomic_DNA"/>
</dbReference>
<evidence type="ECO:0000313" key="2">
    <source>
        <dbReference type="Proteomes" id="UP000827872"/>
    </source>
</evidence>
<protein>
    <submittedName>
        <fullName evidence="1">Uncharacterized protein</fullName>
    </submittedName>
</protein>
<reference evidence="1" key="1">
    <citation type="submission" date="2021-08" db="EMBL/GenBank/DDBJ databases">
        <title>The first chromosome-level gecko genome reveals the dynamic sex chromosomes of Neotropical dwarf geckos (Sphaerodactylidae: Sphaerodactylus).</title>
        <authorList>
            <person name="Pinto B.J."/>
            <person name="Keating S.E."/>
            <person name="Gamble T."/>
        </authorList>
    </citation>
    <scope>NUCLEOTIDE SEQUENCE</scope>
    <source>
        <strain evidence="1">TG3544</strain>
    </source>
</reference>
<comment type="caution">
    <text evidence="1">The sequence shown here is derived from an EMBL/GenBank/DDBJ whole genome shotgun (WGS) entry which is preliminary data.</text>
</comment>
<organism evidence="1 2">
    <name type="scientific">Sphaerodactylus townsendi</name>
    <dbReference type="NCBI Taxonomy" id="933632"/>
    <lineage>
        <taxon>Eukaryota</taxon>
        <taxon>Metazoa</taxon>
        <taxon>Chordata</taxon>
        <taxon>Craniata</taxon>
        <taxon>Vertebrata</taxon>
        <taxon>Euteleostomi</taxon>
        <taxon>Lepidosauria</taxon>
        <taxon>Squamata</taxon>
        <taxon>Bifurcata</taxon>
        <taxon>Gekkota</taxon>
        <taxon>Sphaerodactylidae</taxon>
        <taxon>Sphaerodactylus</taxon>
    </lineage>
</organism>
<keyword evidence="2" id="KW-1185">Reference proteome</keyword>
<name>A0ACB8EFB7_9SAUR</name>
<sequence length="79" mass="8434">MCPAPASGATGRVLQGKAAECTKSCLPEHVEMVLKGKAIYGYEYSPYAEGAISTPEGINDEMAHLLSFSLAIQEINPEF</sequence>
<dbReference type="Proteomes" id="UP000827872">
    <property type="component" value="Linkage Group LG03"/>
</dbReference>
<evidence type="ECO:0000313" key="1">
    <source>
        <dbReference type="EMBL" id="KAH7991200.1"/>
    </source>
</evidence>
<accession>A0ACB8EFB7</accession>
<gene>
    <name evidence="1" type="ORF">K3G42_002783</name>
</gene>
<proteinExistence type="predicted"/>